<protein>
    <recommendedName>
        <fullName evidence="5">Bassoon presynaptic cytomatrix protein</fullName>
    </recommendedName>
</protein>
<dbReference type="Proteomes" id="UP001152803">
    <property type="component" value="Unassembled WGS sequence"/>
</dbReference>
<feature type="compositionally biased region" description="Polar residues" evidence="2">
    <location>
        <begin position="850"/>
        <end position="865"/>
    </location>
</feature>
<feature type="compositionally biased region" description="Low complexity" evidence="2">
    <location>
        <begin position="995"/>
        <end position="1007"/>
    </location>
</feature>
<dbReference type="GO" id="GO:0030424">
    <property type="term" value="C:axon"/>
    <property type="evidence" value="ECO:0007669"/>
    <property type="project" value="TreeGrafter"/>
</dbReference>
<dbReference type="GO" id="GO:1904071">
    <property type="term" value="P:presynaptic active zone assembly"/>
    <property type="evidence" value="ECO:0007669"/>
    <property type="project" value="TreeGrafter"/>
</dbReference>
<feature type="compositionally biased region" description="Polar residues" evidence="2">
    <location>
        <begin position="260"/>
        <end position="274"/>
    </location>
</feature>
<dbReference type="PANTHER" id="PTHR14113:SF1">
    <property type="entry name" value="PROTEIN BASSOON"/>
    <property type="match status" value="1"/>
</dbReference>
<feature type="compositionally biased region" description="Polar residues" evidence="2">
    <location>
        <begin position="646"/>
        <end position="661"/>
    </location>
</feature>
<feature type="region of interest" description="Disordered" evidence="2">
    <location>
        <begin position="1119"/>
        <end position="1141"/>
    </location>
</feature>
<feature type="compositionally biased region" description="Basic and acidic residues" evidence="2">
    <location>
        <begin position="1129"/>
        <end position="1141"/>
    </location>
</feature>
<feature type="region of interest" description="Disordered" evidence="2">
    <location>
        <begin position="593"/>
        <end position="690"/>
    </location>
</feature>
<evidence type="ECO:0000256" key="1">
    <source>
        <dbReference type="SAM" id="Coils"/>
    </source>
</evidence>
<feature type="non-terminal residue" evidence="3">
    <location>
        <position position="1141"/>
    </location>
</feature>
<dbReference type="PANTHER" id="PTHR14113">
    <property type="entry name" value="PICCOLO/BASSOON"/>
    <property type="match status" value="1"/>
</dbReference>
<gene>
    <name evidence="3" type="ORF">COCON_G00173470</name>
</gene>
<dbReference type="GO" id="GO:0035418">
    <property type="term" value="P:protein localization to synapse"/>
    <property type="evidence" value="ECO:0007669"/>
    <property type="project" value="TreeGrafter"/>
</dbReference>
<evidence type="ECO:0000313" key="3">
    <source>
        <dbReference type="EMBL" id="KAJ8258335.1"/>
    </source>
</evidence>
<feature type="compositionally biased region" description="Basic and acidic residues" evidence="2">
    <location>
        <begin position="1010"/>
        <end position="1031"/>
    </location>
</feature>
<dbReference type="GO" id="GO:0098978">
    <property type="term" value="C:glutamatergic synapse"/>
    <property type="evidence" value="ECO:0007669"/>
    <property type="project" value="TreeGrafter"/>
</dbReference>
<dbReference type="GO" id="GO:0098982">
    <property type="term" value="C:GABA-ergic synapse"/>
    <property type="evidence" value="ECO:0007669"/>
    <property type="project" value="TreeGrafter"/>
</dbReference>
<organism evidence="3 4">
    <name type="scientific">Conger conger</name>
    <name type="common">Conger eel</name>
    <name type="synonym">Muraena conger</name>
    <dbReference type="NCBI Taxonomy" id="82655"/>
    <lineage>
        <taxon>Eukaryota</taxon>
        <taxon>Metazoa</taxon>
        <taxon>Chordata</taxon>
        <taxon>Craniata</taxon>
        <taxon>Vertebrata</taxon>
        <taxon>Euteleostomi</taxon>
        <taxon>Actinopterygii</taxon>
        <taxon>Neopterygii</taxon>
        <taxon>Teleostei</taxon>
        <taxon>Anguilliformes</taxon>
        <taxon>Congridae</taxon>
        <taxon>Conger</taxon>
    </lineage>
</organism>
<keyword evidence="1" id="KW-0175">Coiled coil</keyword>
<accession>A0A9Q1D432</accession>
<feature type="region of interest" description="Disordered" evidence="2">
    <location>
        <begin position="807"/>
        <end position="928"/>
    </location>
</feature>
<feature type="region of interest" description="Disordered" evidence="2">
    <location>
        <begin position="234"/>
        <end position="292"/>
    </location>
</feature>
<feature type="region of interest" description="Disordered" evidence="2">
    <location>
        <begin position="974"/>
        <end position="1104"/>
    </location>
</feature>
<feature type="non-terminal residue" evidence="3">
    <location>
        <position position="1"/>
    </location>
</feature>
<comment type="caution">
    <text evidence="3">The sequence shown here is derived from an EMBL/GenBank/DDBJ whole genome shotgun (WGS) entry which is preliminary data.</text>
</comment>
<feature type="compositionally biased region" description="Pro residues" evidence="2">
    <location>
        <begin position="671"/>
        <end position="682"/>
    </location>
</feature>
<proteinExistence type="predicted"/>
<feature type="compositionally biased region" description="Basic and acidic residues" evidence="2">
    <location>
        <begin position="78"/>
        <end position="87"/>
    </location>
</feature>
<dbReference type="GO" id="GO:0098882">
    <property type="term" value="F:structural constituent of presynaptic active zone"/>
    <property type="evidence" value="ECO:0007669"/>
    <property type="project" value="TreeGrafter"/>
</dbReference>
<feature type="compositionally biased region" description="Polar residues" evidence="2">
    <location>
        <begin position="185"/>
        <end position="204"/>
    </location>
</feature>
<feature type="compositionally biased region" description="Basic and acidic residues" evidence="2">
    <location>
        <begin position="170"/>
        <end position="182"/>
    </location>
</feature>
<keyword evidence="4" id="KW-1185">Reference proteome</keyword>
<dbReference type="GO" id="GO:0048788">
    <property type="term" value="C:cytoskeleton of presynaptic active zone"/>
    <property type="evidence" value="ECO:0007669"/>
    <property type="project" value="TreeGrafter"/>
</dbReference>
<feature type="compositionally biased region" description="Polar residues" evidence="2">
    <location>
        <begin position="620"/>
        <end position="631"/>
    </location>
</feature>
<feature type="region of interest" description="Disordered" evidence="2">
    <location>
        <begin position="73"/>
        <end position="131"/>
    </location>
</feature>
<evidence type="ECO:0000256" key="2">
    <source>
        <dbReference type="SAM" id="MobiDB-lite"/>
    </source>
</evidence>
<evidence type="ECO:0008006" key="5">
    <source>
        <dbReference type="Google" id="ProtNLM"/>
    </source>
</evidence>
<evidence type="ECO:0000313" key="4">
    <source>
        <dbReference type="Proteomes" id="UP001152803"/>
    </source>
</evidence>
<feature type="region of interest" description="Disordered" evidence="2">
    <location>
        <begin position="145"/>
        <end position="214"/>
    </location>
</feature>
<sequence length="1141" mass="126069">AQGAIQGIAVVGGTAPQGFSIICDQSGRVIQQDLPPDLQRPMSQNGQFWQPYMEGHVVQGVVTARTLPNSASEISLRSSEDSLETRAMKKRNSMPRLRDGARAEGEDGLPTVKRIADSSVQTDDEDGEERFMLSRRRRTRRIADCSVQTDDEDQAEWEQPVRRRRSRFSKHSEASAETKAEAPKVTSSSIAIQTTTDSSCQTEPEQLGRVSPAIHITTSESKVEVLHYISAPERTQKGESLGCQTEPEPQSHGVVAPQLSVPTTISPYSTSMQMVGSGGSDPHSPRQQGMAKFERRKPDPLEIGYQTQMHGDSLSNMARQPPKSPQVLYSPVSPLSPHRMLETSFSSSERLNKAHVTPQKHFTAEAPQRHQTLPRPIKTVQRSMSDPKPLSPTSDDSSRARFSLYQQQVLQNSQLMALQQQQNSLMRKVKRTLPSPPPEEAPLPIVTPALPQMYASASSLGQRVPRSSTAITKAGLLSELKAVEQESTKLRKQQAELEEEEKEIDAKLRYLELGITQRKEREKRELAYLRSVGDGRDYASDSELNNVCMAPASAFDPNGLLGKPGGAPLSQFPSDQLASAQYSLSSSFLSYQYPQGQPVPQPAQPSPAYQQIGFQPPQYPTISQAQPQPGTCQPHPSPPTHHPQGTYPSQSFPQSQLSYQTDMGHPSLPGFQPPSGPPPYPSQTPYQSGQGLAFQPQAEVLSVHQKPRQTSLADLEQKIPTNYEVISNPTVVVTTSAQDSTFSSPYTSTTMSNMYGQYRPPEQTLSDRIRSADSPTSAYTSEGLYSNLEQNIPRNYVMIDDISELTKENMGQGPDMHSRTDIHGQPPNGRYGSENGPTRTMPYGEEPEYQYSSSKTSSAYHQQGTDPHGRGGGSSYYYDDYSKHPSSRGGTGVQKHSSKSLAPAVVSSSKRSKHRKQGMEQKISKFSPIEEARDVESDLASYTITTPSGGSCTVVSRAKKLGDEITHGLKKNVYDQQRYYGTSSREALEEEDRMYGSGRSRSTGYGMDKISSRDSGYRSKSYERDTVERAQRGSHRGRSSMRPQHSEEESPLSPVGKPMGVGRAPPGVDPHDSRNQYGSSHSLPDVDHHTKDVPRSHVYKPDDPYLVDDMHCAVSDSEAYHLGQEETDWFEKPREARSDRS</sequence>
<dbReference type="InterPro" id="IPR052098">
    <property type="entry name" value="Presynaptic_Scaffold_Bsn/Pclo"/>
</dbReference>
<dbReference type="OrthoDB" id="8958142at2759"/>
<feature type="compositionally biased region" description="Basic and acidic residues" evidence="2">
    <location>
        <begin position="96"/>
        <end position="105"/>
    </location>
</feature>
<dbReference type="AlphaFoldDB" id="A0A9Q1D432"/>
<feature type="compositionally biased region" description="Basic and acidic residues" evidence="2">
    <location>
        <begin position="917"/>
        <end position="928"/>
    </location>
</feature>
<reference evidence="3" key="1">
    <citation type="journal article" date="2023" name="Science">
        <title>Genome structures resolve the early diversification of teleost fishes.</title>
        <authorList>
            <person name="Parey E."/>
            <person name="Louis A."/>
            <person name="Montfort J."/>
            <person name="Bouchez O."/>
            <person name="Roques C."/>
            <person name="Iampietro C."/>
            <person name="Lluch J."/>
            <person name="Castinel A."/>
            <person name="Donnadieu C."/>
            <person name="Desvignes T."/>
            <person name="Floi Bucao C."/>
            <person name="Jouanno E."/>
            <person name="Wen M."/>
            <person name="Mejri S."/>
            <person name="Dirks R."/>
            <person name="Jansen H."/>
            <person name="Henkel C."/>
            <person name="Chen W.J."/>
            <person name="Zahm M."/>
            <person name="Cabau C."/>
            <person name="Klopp C."/>
            <person name="Thompson A.W."/>
            <person name="Robinson-Rechavi M."/>
            <person name="Braasch I."/>
            <person name="Lecointre G."/>
            <person name="Bobe J."/>
            <person name="Postlethwait J.H."/>
            <person name="Berthelot C."/>
            <person name="Roest Crollius H."/>
            <person name="Guiguen Y."/>
        </authorList>
    </citation>
    <scope>NUCLEOTIDE SEQUENCE</scope>
    <source>
        <strain evidence="3">Concon-B</strain>
    </source>
</reference>
<name>A0A9Q1D432_CONCO</name>
<feature type="coiled-coil region" evidence="1">
    <location>
        <begin position="473"/>
        <end position="510"/>
    </location>
</feature>
<feature type="compositionally biased region" description="Basic and acidic residues" evidence="2">
    <location>
        <begin position="1084"/>
        <end position="1104"/>
    </location>
</feature>
<dbReference type="EMBL" id="JAFJMO010000013">
    <property type="protein sequence ID" value="KAJ8258335.1"/>
    <property type="molecule type" value="Genomic_DNA"/>
</dbReference>
<feature type="region of interest" description="Disordered" evidence="2">
    <location>
        <begin position="366"/>
        <end position="398"/>
    </location>
</feature>